<sequence>MLPSWWKHLQIESMNFYQRWSQETKANISGVPNIFTQLHSVSAAREAPKLAPHSFGKCASSEPENPLNKASVSRCQAFSSVTQSMSAELAVTSKMPHCGKPPLPSRSHNVPYHIKHRSKLVKDAVLNGSTHREACKQIQSQDILKSRNNVNHLFNRTSYGQIAEFELPSSAETLDNFQGDTIAVLHHHILNVLSGESEVEADGGLTDSWQHTRRESDSITFSKTARQSSSVSAGCSHSPLRQQSFRSQLSMSAVLSGAPLSSDGCSVTPLLKQRRSPHVMPTPPGKVNTGFSACTQGAKQCPPSVLSSGLSQRQTCVGNMEDGAFQNGTSNANTLRSRNKRRGPYTSKASIMMTAGEGEALPQNQECQGAAAAEVPPSSKDCDGQMLSRFKRRMLEEPLQDNEEEKEKDRCRICYSSDASLSNPLLSPCLCSGSLLFIHLNCLKTWLKAKIHSGLSFRAVQRCEICKGRVVVDPNVFDLKDCYMRIRQGDGITGRSDVSDIVDIMIISGTVLYLSTFNSQPPWMRLMFIPCMFACLMTRRKMRRTHQMLMGI</sequence>
<dbReference type="EC" id="2.3.2.27" evidence="3"/>
<dbReference type="STRING" id="8153.ENSHBUP00000025211"/>
<evidence type="ECO:0000313" key="10">
    <source>
        <dbReference type="Ensembl" id="ENSHBUP00000025211.1"/>
    </source>
</evidence>
<evidence type="ECO:0000256" key="4">
    <source>
        <dbReference type="ARBA" id="ARBA00022679"/>
    </source>
</evidence>
<evidence type="ECO:0000256" key="6">
    <source>
        <dbReference type="ARBA" id="ARBA00022771"/>
    </source>
</evidence>
<evidence type="ECO:0000256" key="8">
    <source>
        <dbReference type="ARBA" id="ARBA00022833"/>
    </source>
</evidence>
<dbReference type="OMA" id="IVDIMII"/>
<protein>
    <recommendedName>
        <fullName evidence="3">RING-type E3 ubiquitin transferase</fullName>
        <ecNumber evidence="3">2.3.2.27</ecNumber>
    </recommendedName>
</protein>
<dbReference type="InterPro" id="IPR011016">
    <property type="entry name" value="Znf_RING-CH"/>
</dbReference>
<keyword evidence="11" id="KW-1185">Reference proteome</keyword>
<dbReference type="Gene3D" id="3.30.40.10">
    <property type="entry name" value="Zinc/RING finger domain, C3HC4 (zinc finger)"/>
    <property type="match status" value="1"/>
</dbReference>
<keyword evidence="4" id="KW-0808">Transferase</keyword>
<dbReference type="Pfam" id="PF12906">
    <property type="entry name" value="RINGv"/>
    <property type="match status" value="1"/>
</dbReference>
<proteinExistence type="predicted"/>
<dbReference type="Proteomes" id="UP000264840">
    <property type="component" value="Unplaced"/>
</dbReference>
<name>A0A3Q2WI15_HAPBU</name>
<feature type="domain" description="RING-CH-type" evidence="9">
    <location>
        <begin position="403"/>
        <end position="473"/>
    </location>
</feature>
<evidence type="ECO:0000313" key="11">
    <source>
        <dbReference type="Proteomes" id="UP000264840"/>
    </source>
</evidence>
<dbReference type="GO" id="GO:0061630">
    <property type="term" value="F:ubiquitin protein ligase activity"/>
    <property type="evidence" value="ECO:0007669"/>
    <property type="project" value="UniProtKB-EC"/>
</dbReference>
<dbReference type="GeneTree" id="ENSGT00530000063836"/>
<dbReference type="PROSITE" id="PS51292">
    <property type="entry name" value="ZF_RING_CH"/>
    <property type="match status" value="1"/>
</dbReference>
<keyword evidence="8" id="KW-0862">Zinc</keyword>
<dbReference type="OrthoDB" id="2154780at2759"/>
<dbReference type="AlphaFoldDB" id="A0A3Q2WI15"/>
<evidence type="ECO:0000256" key="5">
    <source>
        <dbReference type="ARBA" id="ARBA00022723"/>
    </source>
</evidence>
<keyword evidence="5" id="KW-0479">Metal-binding</keyword>
<dbReference type="SUPFAM" id="SSF57850">
    <property type="entry name" value="RING/U-box"/>
    <property type="match status" value="1"/>
</dbReference>
<reference evidence="10" key="2">
    <citation type="submission" date="2025-09" db="UniProtKB">
        <authorList>
            <consortium name="Ensembl"/>
        </authorList>
    </citation>
    <scope>IDENTIFICATION</scope>
</reference>
<comment type="pathway">
    <text evidence="2">Protein modification; protein ubiquitination.</text>
</comment>
<dbReference type="GO" id="GO:0008270">
    <property type="term" value="F:zinc ion binding"/>
    <property type="evidence" value="ECO:0007669"/>
    <property type="project" value="UniProtKB-KW"/>
</dbReference>
<dbReference type="InterPro" id="IPR052297">
    <property type="entry name" value="RING-CH-type_E3_ubiq-ligase"/>
</dbReference>
<organism evidence="10 11">
    <name type="scientific">Haplochromis burtoni</name>
    <name type="common">Burton's mouthbrooder</name>
    <name type="synonym">Chromis burtoni</name>
    <dbReference type="NCBI Taxonomy" id="8153"/>
    <lineage>
        <taxon>Eukaryota</taxon>
        <taxon>Metazoa</taxon>
        <taxon>Chordata</taxon>
        <taxon>Craniata</taxon>
        <taxon>Vertebrata</taxon>
        <taxon>Euteleostomi</taxon>
        <taxon>Actinopterygii</taxon>
        <taxon>Neopterygii</taxon>
        <taxon>Teleostei</taxon>
        <taxon>Neoteleostei</taxon>
        <taxon>Acanthomorphata</taxon>
        <taxon>Ovalentaria</taxon>
        <taxon>Cichlomorphae</taxon>
        <taxon>Cichliformes</taxon>
        <taxon>Cichlidae</taxon>
        <taxon>African cichlids</taxon>
        <taxon>Pseudocrenilabrinae</taxon>
        <taxon>Haplochromini</taxon>
        <taxon>Haplochromis</taxon>
    </lineage>
</organism>
<evidence type="ECO:0000256" key="3">
    <source>
        <dbReference type="ARBA" id="ARBA00012483"/>
    </source>
</evidence>
<keyword evidence="7" id="KW-0833">Ubl conjugation pathway</keyword>
<comment type="catalytic activity">
    <reaction evidence="1">
        <text>S-ubiquitinyl-[E2 ubiquitin-conjugating enzyme]-L-cysteine + [acceptor protein]-L-lysine = [E2 ubiquitin-conjugating enzyme]-L-cysteine + N(6)-ubiquitinyl-[acceptor protein]-L-lysine.</text>
        <dbReference type="EC" id="2.3.2.27"/>
    </reaction>
</comment>
<dbReference type="InterPro" id="IPR013083">
    <property type="entry name" value="Znf_RING/FYVE/PHD"/>
</dbReference>
<accession>A0A3Q2WI15</accession>
<dbReference type="PANTHER" id="PTHR14471">
    <property type="entry name" value="MARCH7/10 E3 UBIQUITIN PROTEIN LIGASE FAMILY MEMBER"/>
    <property type="match status" value="1"/>
</dbReference>
<dbReference type="RefSeq" id="XP_005913647.1">
    <property type="nucleotide sequence ID" value="XM_005913585.2"/>
</dbReference>
<dbReference type="Ensembl" id="ENSHBUT00000006634.1">
    <property type="protein sequence ID" value="ENSHBUP00000025211.1"/>
    <property type="gene ID" value="ENSHBUG00000007054.1"/>
</dbReference>
<evidence type="ECO:0000259" key="9">
    <source>
        <dbReference type="PROSITE" id="PS51292"/>
    </source>
</evidence>
<reference evidence="10" key="1">
    <citation type="submission" date="2025-08" db="UniProtKB">
        <authorList>
            <consortium name="Ensembl"/>
        </authorList>
    </citation>
    <scope>IDENTIFICATION</scope>
</reference>
<dbReference type="PANTHER" id="PTHR14471:SF5">
    <property type="entry name" value="E3 UBIQUITIN-PROTEIN LIGASE MARCHF10-RELATED"/>
    <property type="match status" value="1"/>
</dbReference>
<dbReference type="SMART" id="SM00744">
    <property type="entry name" value="RINGv"/>
    <property type="match status" value="1"/>
</dbReference>
<dbReference type="GeneID" id="102309557"/>
<keyword evidence="6" id="KW-0863">Zinc-finger</keyword>
<evidence type="ECO:0000256" key="2">
    <source>
        <dbReference type="ARBA" id="ARBA00004906"/>
    </source>
</evidence>
<evidence type="ECO:0000256" key="7">
    <source>
        <dbReference type="ARBA" id="ARBA00022786"/>
    </source>
</evidence>
<evidence type="ECO:0000256" key="1">
    <source>
        <dbReference type="ARBA" id="ARBA00000900"/>
    </source>
</evidence>